<evidence type="ECO:0000313" key="1">
    <source>
        <dbReference type="EMBL" id="PXF61610.1"/>
    </source>
</evidence>
<name>A0AC61L5H4_9EURY</name>
<gene>
    <name evidence="1" type="ORF">C4B59_03415</name>
</gene>
<comment type="caution">
    <text evidence="1">The sequence shown here is derived from an EMBL/GenBank/DDBJ whole genome shotgun (WGS) entry which is preliminary data.</text>
</comment>
<proteinExistence type="predicted"/>
<sequence length="246" mass="28790">MPLLSKYLLPAVPHTPTFTSIPPTYTPMSDIPDDPVEILVRLAKDNEIDPWNINIIEVADKFLEQLESHRSDIRYFGRTLHYAAILLRMKADAIIDEKEGEAEEKEELDHFDIEEYPIPEPQIRRWSKRPVTLDELISELKKAEKVEIRRVARSKEKREKRVMSVGDILSVAHEEKIEENISKLNMILNEKFKQKDVITLEELLDHNTDKIITYISLLFMATRKEIWLEQPELFGELYITRGEPDA</sequence>
<protein>
    <submittedName>
        <fullName evidence="1">Uncharacterized protein</fullName>
    </submittedName>
</protein>
<reference evidence="1" key="1">
    <citation type="submission" date="2018-01" db="EMBL/GenBank/DDBJ databases">
        <authorList>
            <person name="Krukenberg V."/>
        </authorList>
    </citation>
    <scope>NUCLEOTIDE SEQUENCE</scope>
    <source>
        <strain evidence="1">E20ANME2</strain>
    </source>
</reference>
<dbReference type="Proteomes" id="UP000248329">
    <property type="component" value="Unassembled WGS sequence"/>
</dbReference>
<accession>A0AC61L5H4</accession>
<evidence type="ECO:0000313" key="2">
    <source>
        <dbReference type="Proteomes" id="UP000248329"/>
    </source>
</evidence>
<organism evidence="1 2">
    <name type="scientific">Candidatus Methanogaster sp</name>
    <dbReference type="NCBI Taxonomy" id="3386292"/>
    <lineage>
        <taxon>Archaea</taxon>
        <taxon>Methanobacteriati</taxon>
        <taxon>Methanobacteriota</taxon>
        <taxon>Stenosarchaea group</taxon>
        <taxon>Methanomicrobia</taxon>
        <taxon>Methanosarcinales</taxon>
        <taxon>ANME-2 cluster</taxon>
        <taxon>Candidatus Methanogasteraceae</taxon>
        <taxon>Candidatus Methanogaster</taxon>
    </lineage>
</organism>
<dbReference type="EMBL" id="PQXF01000004">
    <property type="protein sequence ID" value="PXF61610.1"/>
    <property type="molecule type" value="Genomic_DNA"/>
</dbReference>